<dbReference type="KEGG" id="cfr:116659413"/>
<evidence type="ECO:0000256" key="1">
    <source>
        <dbReference type="SAM" id="MobiDB-lite"/>
    </source>
</evidence>
<reference evidence="3" key="1">
    <citation type="submission" date="2025-08" db="UniProtKB">
        <authorList>
            <consortium name="RefSeq"/>
        </authorList>
    </citation>
    <scope>IDENTIFICATION</scope>
    <source>
        <tissue evidence="3">Ear skin</tissue>
    </source>
</reference>
<protein>
    <submittedName>
        <fullName evidence="3">Uncharacterized protein LOC116659413</fullName>
    </submittedName>
</protein>
<dbReference type="Proteomes" id="UP000694856">
    <property type="component" value="Chromosome 23"/>
</dbReference>
<evidence type="ECO:0000313" key="2">
    <source>
        <dbReference type="Proteomes" id="UP000694856"/>
    </source>
</evidence>
<accession>A0A8B8RYD1</accession>
<feature type="region of interest" description="Disordered" evidence="1">
    <location>
        <begin position="40"/>
        <end position="60"/>
    </location>
</feature>
<organism evidence="2 3">
    <name type="scientific">Camelus ferus</name>
    <name type="common">Wild bactrian camel</name>
    <name type="synonym">Camelus bactrianus ferus</name>
    <dbReference type="NCBI Taxonomy" id="419612"/>
    <lineage>
        <taxon>Eukaryota</taxon>
        <taxon>Metazoa</taxon>
        <taxon>Chordata</taxon>
        <taxon>Craniata</taxon>
        <taxon>Vertebrata</taxon>
        <taxon>Euteleostomi</taxon>
        <taxon>Mammalia</taxon>
        <taxon>Eutheria</taxon>
        <taxon>Laurasiatheria</taxon>
        <taxon>Artiodactyla</taxon>
        <taxon>Tylopoda</taxon>
        <taxon>Camelidae</taxon>
        <taxon>Camelus</taxon>
    </lineage>
</organism>
<name>A0A8B8RYD1_CAMFR</name>
<gene>
    <name evidence="3" type="primary">LOC116659413</name>
</gene>
<dbReference type="RefSeq" id="XP_032322953.1">
    <property type="nucleotide sequence ID" value="XM_032467062.1"/>
</dbReference>
<evidence type="ECO:0000313" key="3">
    <source>
        <dbReference type="RefSeq" id="XP_032322953.1"/>
    </source>
</evidence>
<proteinExistence type="predicted"/>
<dbReference type="GeneID" id="116659413"/>
<sequence>MINGAMETADTALEPAGLPSGASQALKAAAAGSVIRRRRMTSMSQMRPRSEQELQRPFIPGTGLPPPCLHTIRSYESYTIVEMKRTNRNHLICQLPQKTTPAFDKLVCDLKNFRLSEFLVPRYTTRGSSSFCMTHIVHAAGKSLSLLEAHALMLARGSKKALERCLECPSIGAVGAGENRMCWQREVGMWSSLTPAPALPPPILHPLSYPQTLTEHQLGPSIVLIQGMPRGP</sequence>
<keyword evidence="2" id="KW-1185">Reference proteome</keyword>
<dbReference type="AlphaFoldDB" id="A0A8B8RYD1"/>